<keyword evidence="2" id="KW-0489">Methyltransferase</keyword>
<reference evidence="2 3" key="1">
    <citation type="submission" date="2019-06" db="EMBL/GenBank/DDBJ databases">
        <title>Sequencing the genomes of 1000 actinobacteria strains.</title>
        <authorList>
            <person name="Klenk H.-P."/>
        </authorList>
    </citation>
    <scope>NUCLEOTIDE SEQUENCE [LARGE SCALE GENOMIC DNA]</scope>
    <source>
        <strain evidence="2 3">DSM 43866</strain>
    </source>
</reference>
<dbReference type="Pfam" id="PF13649">
    <property type="entry name" value="Methyltransf_25"/>
    <property type="match status" value="1"/>
</dbReference>
<dbReference type="CDD" id="cd02440">
    <property type="entry name" value="AdoMet_MTases"/>
    <property type="match status" value="1"/>
</dbReference>
<sequence>MDAKTAELRHAHDVLADFYVEHLAGQLDDDPLDRAMLDLFSEHVRTVGTDVADVGCGTGRLLPYLKGCGLAPRGVDLSPGMVRVARRDHPEFAVEVADLRELPFRDGELAGVVCWFSLIFLAPHDRAGAFAELARVVEPGGFLVTAFKNADGALRRGGRRTNLGVEFDTYWLSAGEMQERLTAAGFTTVFLGHRPFEPAPVGYLLVQKTR</sequence>
<dbReference type="EMBL" id="VIWY01000005">
    <property type="protein sequence ID" value="TWG12231.1"/>
    <property type="molecule type" value="Genomic_DNA"/>
</dbReference>
<dbReference type="Proteomes" id="UP000320239">
    <property type="component" value="Unassembled WGS sequence"/>
</dbReference>
<dbReference type="AlphaFoldDB" id="A0A561VKV2"/>
<evidence type="ECO:0000313" key="3">
    <source>
        <dbReference type="Proteomes" id="UP000320239"/>
    </source>
</evidence>
<keyword evidence="3" id="KW-1185">Reference proteome</keyword>
<name>A0A561VKV2_ACTTI</name>
<dbReference type="PANTHER" id="PTHR43591:SF110">
    <property type="entry name" value="RHODANESE DOMAIN-CONTAINING PROTEIN"/>
    <property type="match status" value="1"/>
</dbReference>
<evidence type="ECO:0000259" key="1">
    <source>
        <dbReference type="Pfam" id="PF13649"/>
    </source>
</evidence>
<gene>
    <name evidence="2" type="ORF">FHX34_10598</name>
</gene>
<proteinExistence type="predicted"/>
<dbReference type="OrthoDB" id="9805171at2"/>
<accession>A0A561VKV2</accession>
<keyword evidence="2" id="KW-0808">Transferase</keyword>
<dbReference type="InterPro" id="IPR041698">
    <property type="entry name" value="Methyltransf_25"/>
</dbReference>
<feature type="domain" description="Methyltransferase" evidence="1">
    <location>
        <begin position="51"/>
        <end position="141"/>
    </location>
</feature>
<organism evidence="2 3">
    <name type="scientific">Actinoplanes teichomyceticus</name>
    <dbReference type="NCBI Taxonomy" id="1867"/>
    <lineage>
        <taxon>Bacteria</taxon>
        <taxon>Bacillati</taxon>
        <taxon>Actinomycetota</taxon>
        <taxon>Actinomycetes</taxon>
        <taxon>Micromonosporales</taxon>
        <taxon>Micromonosporaceae</taxon>
        <taxon>Actinoplanes</taxon>
    </lineage>
</organism>
<dbReference type="GO" id="GO:0032259">
    <property type="term" value="P:methylation"/>
    <property type="evidence" value="ECO:0007669"/>
    <property type="project" value="UniProtKB-KW"/>
</dbReference>
<dbReference type="PANTHER" id="PTHR43591">
    <property type="entry name" value="METHYLTRANSFERASE"/>
    <property type="match status" value="1"/>
</dbReference>
<comment type="caution">
    <text evidence="2">The sequence shown here is derived from an EMBL/GenBank/DDBJ whole genome shotgun (WGS) entry which is preliminary data.</text>
</comment>
<dbReference type="InterPro" id="IPR029063">
    <property type="entry name" value="SAM-dependent_MTases_sf"/>
</dbReference>
<dbReference type="SUPFAM" id="SSF53335">
    <property type="entry name" value="S-adenosyl-L-methionine-dependent methyltransferases"/>
    <property type="match status" value="1"/>
</dbReference>
<dbReference type="Gene3D" id="3.40.50.150">
    <property type="entry name" value="Vaccinia Virus protein VP39"/>
    <property type="match status" value="1"/>
</dbReference>
<dbReference type="GO" id="GO:0008168">
    <property type="term" value="F:methyltransferase activity"/>
    <property type="evidence" value="ECO:0007669"/>
    <property type="project" value="UniProtKB-KW"/>
</dbReference>
<protein>
    <submittedName>
        <fullName evidence="2">Methyltransferase family protein</fullName>
    </submittedName>
</protein>
<evidence type="ECO:0000313" key="2">
    <source>
        <dbReference type="EMBL" id="TWG12231.1"/>
    </source>
</evidence>
<dbReference type="RefSeq" id="WP_122979138.1">
    <property type="nucleotide sequence ID" value="NZ_BOMX01000099.1"/>
</dbReference>